<evidence type="ECO:0000313" key="3">
    <source>
        <dbReference type="Proteomes" id="UP000196102"/>
    </source>
</evidence>
<dbReference type="InterPro" id="IPR009061">
    <property type="entry name" value="DNA-bd_dom_put_sf"/>
</dbReference>
<gene>
    <name evidence="2" type="ORF">A9Q93_12920</name>
</gene>
<accession>A0A1Z8AJC5</accession>
<dbReference type="RefSeq" id="WP_303687868.1">
    <property type="nucleotide sequence ID" value="NZ_CAJXYO010000006.1"/>
</dbReference>
<sequence length="92" mass="10737">MSKEFTVHVSDPQANKKLDQLCKQVKSIEKRLPKPETKYVARKQLSEILDVSVVTLIDWDKKGILKPLRIGNRVRYRMSDIELILEESTNKK</sequence>
<dbReference type="Proteomes" id="UP000196102">
    <property type="component" value="Unassembled WGS sequence"/>
</dbReference>
<reference evidence="3" key="1">
    <citation type="journal article" date="2017" name="Proc. Natl. Acad. Sci. U.S.A.">
        <title>Simulation of Deepwater Horizon oil plume reveals substrate specialization within a complex community of hydrocarbon-degraders.</title>
        <authorList>
            <person name="Hu P."/>
            <person name="Dubinsky E.A."/>
            <person name="Probst A.J."/>
            <person name="Wang J."/>
            <person name="Sieber C.M.K."/>
            <person name="Tom L.M."/>
            <person name="Gardinali P."/>
            <person name="Banfield J.F."/>
            <person name="Atlas R.M."/>
            <person name="Andersen G.L."/>
        </authorList>
    </citation>
    <scope>NUCLEOTIDE SEQUENCE [LARGE SCALE GENOMIC DNA]</scope>
</reference>
<feature type="domain" description="Helix-turn-helix" evidence="1">
    <location>
        <begin position="43"/>
        <end position="87"/>
    </location>
</feature>
<organism evidence="2 3">
    <name type="scientific">Nonlabens dokdonensis</name>
    <dbReference type="NCBI Taxonomy" id="328515"/>
    <lineage>
        <taxon>Bacteria</taxon>
        <taxon>Pseudomonadati</taxon>
        <taxon>Bacteroidota</taxon>
        <taxon>Flavobacteriia</taxon>
        <taxon>Flavobacteriales</taxon>
        <taxon>Flavobacteriaceae</taxon>
        <taxon>Nonlabens</taxon>
    </lineage>
</organism>
<comment type="caution">
    <text evidence="2">The sequence shown here is derived from an EMBL/GenBank/DDBJ whole genome shotgun (WGS) entry which is preliminary data.</text>
</comment>
<name>A0A1Z8AJC5_9FLAO</name>
<dbReference type="Gene3D" id="1.10.1660.10">
    <property type="match status" value="1"/>
</dbReference>
<dbReference type="Pfam" id="PF12728">
    <property type="entry name" value="HTH_17"/>
    <property type="match status" value="1"/>
</dbReference>
<evidence type="ECO:0000313" key="2">
    <source>
        <dbReference type="EMBL" id="OUS10450.1"/>
    </source>
</evidence>
<evidence type="ECO:0000259" key="1">
    <source>
        <dbReference type="Pfam" id="PF12728"/>
    </source>
</evidence>
<dbReference type="InterPro" id="IPR041657">
    <property type="entry name" value="HTH_17"/>
</dbReference>
<dbReference type="EMBL" id="MAAX01000196">
    <property type="protein sequence ID" value="OUS10450.1"/>
    <property type="molecule type" value="Genomic_DNA"/>
</dbReference>
<proteinExistence type="predicted"/>
<protein>
    <recommendedName>
        <fullName evidence="1">Helix-turn-helix domain-containing protein</fullName>
    </recommendedName>
</protein>
<dbReference type="SUPFAM" id="SSF46955">
    <property type="entry name" value="Putative DNA-binding domain"/>
    <property type="match status" value="1"/>
</dbReference>
<dbReference type="AlphaFoldDB" id="A0A1Z8AJC5"/>